<evidence type="ECO:0000259" key="6">
    <source>
        <dbReference type="PROSITE" id="PS50871"/>
    </source>
</evidence>
<dbReference type="Gene3D" id="2.60.120.40">
    <property type="match status" value="1"/>
</dbReference>
<accession>A0AAW0NGV9</accession>
<feature type="region of interest" description="Disordered" evidence="4">
    <location>
        <begin position="19"/>
        <end position="100"/>
    </location>
</feature>
<evidence type="ECO:0000256" key="5">
    <source>
        <dbReference type="SAM" id="SignalP"/>
    </source>
</evidence>
<name>A0AAW0NGV9_9GOBI</name>
<feature type="compositionally biased region" description="Basic and acidic residues" evidence="4">
    <location>
        <begin position="37"/>
        <end position="47"/>
    </location>
</feature>
<dbReference type="SUPFAM" id="SSF49842">
    <property type="entry name" value="TNF-like"/>
    <property type="match status" value="1"/>
</dbReference>
<dbReference type="EMBL" id="JBBPFD010000014">
    <property type="protein sequence ID" value="KAK7899431.1"/>
    <property type="molecule type" value="Genomic_DNA"/>
</dbReference>
<dbReference type="PANTHER" id="PTHR15427:SF29">
    <property type="entry name" value="COMPLEMENT C1Q SUBCOMPONENT SUBUNIT C"/>
    <property type="match status" value="1"/>
</dbReference>
<feature type="signal peptide" evidence="5">
    <location>
        <begin position="1"/>
        <end position="18"/>
    </location>
</feature>
<protein>
    <recommendedName>
        <fullName evidence="6">C1q domain-containing protein</fullName>
    </recommendedName>
</protein>
<organism evidence="7 8">
    <name type="scientific">Mugilogobius chulae</name>
    <name type="common">yellowstripe goby</name>
    <dbReference type="NCBI Taxonomy" id="88201"/>
    <lineage>
        <taxon>Eukaryota</taxon>
        <taxon>Metazoa</taxon>
        <taxon>Chordata</taxon>
        <taxon>Craniata</taxon>
        <taxon>Vertebrata</taxon>
        <taxon>Euteleostomi</taxon>
        <taxon>Actinopterygii</taxon>
        <taxon>Neopterygii</taxon>
        <taxon>Teleostei</taxon>
        <taxon>Neoteleostei</taxon>
        <taxon>Acanthomorphata</taxon>
        <taxon>Gobiaria</taxon>
        <taxon>Gobiiformes</taxon>
        <taxon>Gobioidei</taxon>
        <taxon>Gobiidae</taxon>
        <taxon>Gobionellinae</taxon>
        <taxon>Mugilogobius</taxon>
    </lineage>
</organism>
<dbReference type="Proteomes" id="UP001460270">
    <property type="component" value="Unassembled WGS sequence"/>
</dbReference>
<dbReference type="AlphaFoldDB" id="A0AAW0NGV9"/>
<reference evidence="8" key="1">
    <citation type="submission" date="2024-04" db="EMBL/GenBank/DDBJ databases">
        <title>Salinicola lusitanus LLJ914,a marine bacterium isolated from the Okinawa Trough.</title>
        <authorList>
            <person name="Li J."/>
        </authorList>
    </citation>
    <scope>NUCLEOTIDE SEQUENCE [LARGE SCALE GENOMIC DNA]</scope>
</reference>
<dbReference type="InterPro" id="IPR008983">
    <property type="entry name" value="Tumour_necrosis_fac-like_dom"/>
</dbReference>
<keyword evidence="5" id="KW-0732">Signal</keyword>
<dbReference type="Pfam" id="PF00386">
    <property type="entry name" value="C1q"/>
    <property type="match status" value="1"/>
</dbReference>
<evidence type="ECO:0000313" key="8">
    <source>
        <dbReference type="Proteomes" id="UP001460270"/>
    </source>
</evidence>
<keyword evidence="2" id="KW-0964">Secreted</keyword>
<evidence type="ECO:0000256" key="3">
    <source>
        <dbReference type="ARBA" id="ARBA00022530"/>
    </source>
</evidence>
<evidence type="ECO:0000256" key="4">
    <source>
        <dbReference type="SAM" id="MobiDB-lite"/>
    </source>
</evidence>
<dbReference type="SMART" id="SM00110">
    <property type="entry name" value="C1Q"/>
    <property type="match status" value="1"/>
</dbReference>
<dbReference type="PROSITE" id="PS50871">
    <property type="entry name" value="C1Q"/>
    <property type="match status" value="1"/>
</dbReference>
<dbReference type="InterPro" id="IPR001073">
    <property type="entry name" value="C1q_dom"/>
</dbReference>
<proteinExistence type="predicted"/>
<feature type="domain" description="C1q" evidence="6">
    <location>
        <begin position="102"/>
        <end position="233"/>
    </location>
</feature>
<dbReference type="InterPro" id="IPR050392">
    <property type="entry name" value="Collagen/C1q_domain"/>
</dbReference>
<feature type="chain" id="PRO_5043340013" description="C1q domain-containing protein" evidence="5">
    <location>
        <begin position="19"/>
        <end position="233"/>
    </location>
</feature>
<keyword evidence="8" id="KW-1185">Reference proteome</keyword>
<keyword evidence="3" id="KW-0272">Extracellular matrix</keyword>
<gene>
    <name evidence="7" type="ORF">WMY93_020284</name>
</gene>
<sequence length="233" mass="24661">MFCGVLVLLCLTVPAVSSQGTCPAAPGIPGIPGLPGRDGRDGPKGQKGDPASSTARSMKGNVGEQGSEGPMGKRGESGGRGMKGEPGVPGEAGEKGEPGVGGVLERAAFSVARKIDNHPERASVIRFNSVITNLNNDYDVLTGRFRCSVPGTYYFVYHASLDNNLCVKMKLNETLLVSFCDHRRKSKQVTSGGLAVFVSRNQEVYLEVSDYRGMRANPSAYSIFSGFLLQAAE</sequence>
<comment type="caution">
    <text evidence="7">The sequence shown here is derived from an EMBL/GenBank/DDBJ whole genome shotgun (WGS) entry which is preliminary data.</text>
</comment>
<dbReference type="PRINTS" id="PR00007">
    <property type="entry name" value="COMPLEMNTC1Q"/>
</dbReference>
<evidence type="ECO:0000256" key="2">
    <source>
        <dbReference type="ARBA" id="ARBA00022525"/>
    </source>
</evidence>
<evidence type="ECO:0000313" key="7">
    <source>
        <dbReference type="EMBL" id="KAK7899431.1"/>
    </source>
</evidence>
<comment type="subcellular location">
    <subcellularLocation>
        <location evidence="1">Secreted</location>
        <location evidence="1">Extracellular space</location>
        <location evidence="1">Extracellular matrix</location>
    </subcellularLocation>
</comment>
<dbReference type="PANTHER" id="PTHR15427">
    <property type="entry name" value="EMILIN ELASTIN MICROFIBRIL INTERFACE-LOCATED PROTEIN ELASTIN MICROFIBRIL INTERFACER"/>
    <property type="match status" value="1"/>
</dbReference>
<evidence type="ECO:0000256" key="1">
    <source>
        <dbReference type="ARBA" id="ARBA00004498"/>
    </source>
</evidence>